<organism evidence="4 5">
    <name type="scientific">Jeotgalibaca ciconiae</name>
    <dbReference type="NCBI Taxonomy" id="2496265"/>
    <lineage>
        <taxon>Bacteria</taxon>
        <taxon>Bacillati</taxon>
        <taxon>Bacillota</taxon>
        <taxon>Bacilli</taxon>
        <taxon>Lactobacillales</taxon>
        <taxon>Carnobacteriaceae</taxon>
        <taxon>Jeotgalibaca</taxon>
    </lineage>
</organism>
<keyword evidence="1" id="KW-0812">Transmembrane</keyword>
<evidence type="ECO:0000259" key="3">
    <source>
        <dbReference type="Pfam" id="PF06580"/>
    </source>
</evidence>
<dbReference type="InterPro" id="IPR050640">
    <property type="entry name" value="Bact_2-comp_sensor_kinase"/>
</dbReference>
<dbReference type="Pfam" id="PF06580">
    <property type="entry name" value="His_kinase"/>
    <property type="match status" value="1"/>
</dbReference>
<dbReference type="GO" id="GO:0000155">
    <property type="term" value="F:phosphorelay sensor kinase activity"/>
    <property type="evidence" value="ECO:0007669"/>
    <property type="project" value="InterPro"/>
</dbReference>
<dbReference type="OrthoDB" id="9776552at2"/>
<dbReference type="Gene3D" id="3.30.450.20">
    <property type="entry name" value="PAS domain"/>
    <property type="match status" value="1"/>
</dbReference>
<keyword evidence="4" id="KW-0808">Transferase</keyword>
<protein>
    <submittedName>
        <fullName evidence="4">Sensor histidine kinase</fullName>
    </submittedName>
</protein>
<dbReference type="GO" id="GO:0016020">
    <property type="term" value="C:membrane"/>
    <property type="evidence" value="ECO:0007669"/>
    <property type="project" value="InterPro"/>
</dbReference>
<evidence type="ECO:0000256" key="1">
    <source>
        <dbReference type="SAM" id="Phobius"/>
    </source>
</evidence>
<dbReference type="Proteomes" id="UP000273326">
    <property type="component" value="Chromosome"/>
</dbReference>
<keyword evidence="1" id="KW-0472">Membrane</keyword>
<dbReference type="PANTHER" id="PTHR34220">
    <property type="entry name" value="SENSOR HISTIDINE KINASE YPDA"/>
    <property type="match status" value="1"/>
</dbReference>
<dbReference type="PANTHER" id="PTHR34220:SF7">
    <property type="entry name" value="SENSOR HISTIDINE KINASE YPDA"/>
    <property type="match status" value="1"/>
</dbReference>
<accession>A0A3Q9BKH9</accession>
<dbReference type="EMBL" id="CP034465">
    <property type="protein sequence ID" value="AZP04477.1"/>
    <property type="molecule type" value="Genomic_DNA"/>
</dbReference>
<dbReference type="AlphaFoldDB" id="A0A3Q9BKH9"/>
<evidence type="ECO:0000313" key="5">
    <source>
        <dbReference type="Proteomes" id="UP000273326"/>
    </source>
</evidence>
<keyword evidence="5" id="KW-1185">Reference proteome</keyword>
<feature type="domain" description="Signal transduction histidine kinase internal region" evidence="3">
    <location>
        <begin position="378"/>
        <end position="454"/>
    </location>
</feature>
<dbReference type="Pfam" id="PF02518">
    <property type="entry name" value="HATPase_c"/>
    <property type="match status" value="1"/>
</dbReference>
<dbReference type="InterPro" id="IPR036890">
    <property type="entry name" value="HATPase_C_sf"/>
</dbReference>
<feature type="transmembrane region" description="Helical" evidence="1">
    <location>
        <begin position="16"/>
        <end position="38"/>
    </location>
</feature>
<evidence type="ECO:0000259" key="2">
    <source>
        <dbReference type="Pfam" id="PF02518"/>
    </source>
</evidence>
<sequence>MKLKKDLFHSLSSTINAFYIILIVLFTLLTGSIIYYVANSQVSRNTETTMESVLNQKMEYLSSLYREVFEQFYILTKDDSVQQLLEAGASSPNNYLELSENIESLYTRNAAFIDSIYVNIHGYVLTQSDQQSLNEQFNHYGFYELDAVGNEDYYWLNNHTDYVFDREQDVQSLFHILRGKDNEPLGIIIMNLKTSSVERTLREISLDNSYMLLMSNETYYVSEDAPNNEGLDREIYRLYRNHELTNDIEKLDAPDGKSYNIRFATLGTNKWRVVLVTPETKLFDSNATIFLLFIILALLLALIAVLFLRMVRRYISTPIKKMADSMLTTKTYHEKLTWTDEIPQELVILYQTYNDLTDRNVELMEQTTAQQEEKMALEVALLHAQINPHFLYNTLFSIKGLCDLGMNEEASQMISNLSDFFRTSLSRGKEMITIEEEVKNIKSYLYMMEMRYGDFFTYELSIPESLYSYQIVKLSLQPIVENAIYHGVMNDRKRGRIQISSSETEDSITLIVKDNGQGITRETLQIIQAEIHTPFVTGAREETGVGLRSVHIRIKNRYGDQYGLQIESEAGEYTKVLIRIPKIKGEDYA</sequence>
<dbReference type="SUPFAM" id="SSF55874">
    <property type="entry name" value="ATPase domain of HSP90 chaperone/DNA topoisomerase II/histidine kinase"/>
    <property type="match status" value="1"/>
</dbReference>
<dbReference type="InterPro" id="IPR003594">
    <property type="entry name" value="HATPase_dom"/>
</dbReference>
<dbReference type="InterPro" id="IPR010559">
    <property type="entry name" value="Sig_transdc_His_kin_internal"/>
</dbReference>
<feature type="domain" description="Histidine kinase/HSP90-like ATPase" evidence="2">
    <location>
        <begin position="476"/>
        <end position="582"/>
    </location>
</feature>
<gene>
    <name evidence="4" type="ORF">EJN90_07440</name>
</gene>
<dbReference type="KEGG" id="jeh:EJN90_07440"/>
<reference evidence="5" key="1">
    <citation type="submission" date="2018-12" db="EMBL/GenBank/DDBJ databases">
        <title>Complete genome sequencing of Jeotgalibaca sp. H21T32.</title>
        <authorList>
            <person name="Bae J.-W."/>
            <person name="Lee S.-Y."/>
        </authorList>
    </citation>
    <scope>NUCLEOTIDE SEQUENCE [LARGE SCALE GENOMIC DNA]</scope>
    <source>
        <strain evidence="5">H21T32</strain>
    </source>
</reference>
<name>A0A3Q9BKH9_9LACT</name>
<keyword evidence="4" id="KW-0418">Kinase</keyword>
<feature type="transmembrane region" description="Helical" evidence="1">
    <location>
        <begin position="289"/>
        <end position="311"/>
    </location>
</feature>
<keyword evidence="1" id="KW-1133">Transmembrane helix</keyword>
<dbReference type="Gene3D" id="3.30.565.10">
    <property type="entry name" value="Histidine kinase-like ATPase, C-terminal domain"/>
    <property type="match status" value="1"/>
</dbReference>
<dbReference type="RefSeq" id="WP_126109933.1">
    <property type="nucleotide sequence ID" value="NZ_CP034465.1"/>
</dbReference>
<evidence type="ECO:0000313" key="4">
    <source>
        <dbReference type="EMBL" id="AZP04477.1"/>
    </source>
</evidence>
<proteinExistence type="predicted"/>